<feature type="region of interest" description="Disordered" evidence="1">
    <location>
        <begin position="1"/>
        <end position="54"/>
    </location>
</feature>
<accession>A0A1M6UW25</accession>
<organism evidence="2 3">
    <name type="scientific">Rhodothermus profundi</name>
    <dbReference type="NCBI Taxonomy" id="633813"/>
    <lineage>
        <taxon>Bacteria</taxon>
        <taxon>Pseudomonadati</taxon>
        <taxon>Rhodothermota</taxon>
        <taxon>Rhodothermia</taxon>
        <taxon>Rhodothermales</taxon>
        <taxon>Rhodothermaceae</taxon>
        <taxon>Rhodothermus</taxon>
    </lineage>
</organism>
<sequence length="232" mass="25421">MTYANTIPQRKPNKDLTYHPMETKQGLDKPPPSCFLSPQPRRRGDPLRHQPFSVDSEALFSPTENGRSHETHTAYPPLLLLGLWLALSTTLQAQPVPLFEEASVSMQALGPQAQQRQQVLQKLPMAVHLQLVRLPEELWRHRSFVLAVNAAGRLVPGRGKGLGTLTVRREALSVLSEEAVAWNGRIYVGADTTEAVGEVSLVVLRTGAVTGHVLLGIGSTGCGRWGVGCTRW</sequence>
<evidence type="ECO:0000313" key="2">
    <source>
        <dbReference type="EMBL" id="SHK73414.1"/>
    </source>
</evidence>
<dbReference type="Proteomes" id="UP000185812">
    <property type="component" value="Unassembled WGS sequence"/>
</dbReference>
<protein>
    <submittedName>
        <fullName evidence="2">Uncharacterized protein</fullName>
    </submittedName>
</protein>
<keyword evidence="3" id="KW-1185">Reference proteome</keyword>
<name>A0A1M6UW25_9BACT</name>
<feature type="compositionally biased region" description="Basic and acidic residues" evidence="1">
    <location>
        <begin position="12"/>
        <end position="27"/>
    </location>
</feature>
<dbReference type="AlphaFoldDB" id="A0A1M6UW25"/>
<gene>
    <name evidence="2" type="ORF">SAMN04488087_1889</name>
</gene>
<reference evidence="3" key="1">
    <citation type="submission" date="2016-11" db="EMBL/GenBank/DDBJ databases">
        <authorList>
            <person name="Varghese N."/>
            <person name="Submissions S."/>
        </authorList>
    </citation>
    <scope>NUCLEOTIDE SEQUENCE [LARGE SCALE GENOMIC DNA]</scope>
    <source>
        <strain evidence="3">DSM 22212</strain>
    </source>
</reference>
<proteinExistence type="predicted"/>
<evidence type="ECO:0000256" key="1">
    <source>
        <dbReference type="SAM" id="MobiDB-lite"/>
    </source>
</evidence>
<evidence type="ECO:0000313" key="3">
    <source>
        <dbReference type="Proteomes" id="UP000185812"/>
    </source>
</evidence>
<dbReference type="EMBL" id="FRAU01000005">
    <property type="protein sequence ID" value="SHK73414.1"/>
    <property type="molecule type" value="Genomic_DNA"/>
</dbReference>